<comment type="subcellular location">
    <subcellularLocation>
        <location evidence="1">Cell inner membrane</location>
        <topology evidence="1">Peripheral membrane protein</topology>
    </subcellularLocation>
</comment>
<dbReference type="InterPro" id="IPR003439">
    <property type="entry name" value="ABC_transporter-like_ATP-bd"/>
</dbReference>
<dbReference type="CDD" id="cd03257">
    <property type="entry name" value="ABC_NikE_OppD_transporters"/>
    <property type="match status" value="1"/>
</dbReference>
<keyword evidence="7 11" id="KW-0067">ATP-binding</keyword>
<evidence type="ECO:0000256" key="2">
    <source>
        <dbReference type="ARBA" id="ARBA00005417"/>
    </source>
</evidence>
<dbReference type="InterPro" id="IPR027417">
    <property type="entry name" value="P-loop_NTPase"/>
</dbReference>
<evidence type="ECO:0000313" key="12">
    <source>
        <dbReference type="Proteomes" id="UP000565262"/>
    </source>
</evidence>
<gene>
    <name evidence="11" type="ORF">H4O21_05770</name>
</gene>
<evidence type="ECO:0000256" key="6">
    <source>
        <dbReference type="ARBA" id="ARBA00022741"/>
    </source>
</evidence>
<dbReference type="RefSeq" id="WP_182807892.1">
    <property type="nucleotide sequence ID" value="NZ_JACJFM010000005.1"/>
</dbReference>
<proteinExistence type="inferred from homology"/>
<dbReference type="Pfam" id="PF00005">
    <property type="entry name" value="ABC_tran"/>
    <property type="match status" value="1"/>
</dbReference>
<dbReference type="AlphaFoldDB" id="A0A839IN30"/>
<dbReference type="InterPro" id="IPR003593">
    <property type="entry name" value="AAA+_ATPase"/>
</dbReference>
<evidence type="ECO:0000256" key="9">
    <source>
        <dbReference type="ARBA" id="ARBA00023136"/>
    </source>
</evidence>
<evidence type="ECO:0000313" key="11">
    <source>
        <dbReference type="EMBL" id="MBB1486110.1"/>
    </source>
</evidence>
<sequence>MSLSVKNLTVRLPEGRALVENLSFEVKRGETLALLGASGSGKSVTCAAVLGLLTRGLTSEGDITLEGQPVDYQQIRGKRIACIMQNPSSAFNPVYTMEQHAIETLKATGQSVDQKVISEALYDAGLDDQERVLGLYPFQMSGGMLQRMMLALALMTPADYLIADEPTTDLDLIVQSHILNRLESLSQKRNLGVLLITHDLGVVARLADRVAVISAGKLVEECQAEDLFYQPSSDAGKTLLAAHYAMYNDVVTEDTSADLPGLRATVIKVNPDQMYQQEGSSV</sequence>
<evidence type="ECO:0000256" key="7">
    <source>
        <dbReference type="ARBA" id="ARBA00022840"/>
    </source>
</evidence>
<dbReference type="InterPro" id="IPR017871">
    <property type="entry name" value="ABC_transporter-like_CS"/>
</dbReference>
<dbReference type="SUPFAM" id="SSF52540">
    <property type="entry name" value="P-loop containing nucleoside triphosphate hydrolases"/>
    <property type="match status" value="1"/>
</dbReference>
<keyword evidence="8" id="KW-1278">Translocase</keyword>
<organism evidence="11 12">
    <name type="scientific">Oceanospirillum sediminis</name>
    <dbReference type="NCBI Taxonomy" id="2760088"/>
    <lineage>
        <taxon>Bacteria</taxon>
        <taxon>Pseudomonadati</taxon>
        <taxon>Pseudomonadota</taxon>
        <taxon>Gammaproteobacteria</taxon>
        <taxon>Oceanospirillales</taxon>
        <taxon>Oceanospirillaceae</taxon>
        <taxon>Oceanospirillum</taxon>
    </lineage>
</organism>
<keyword evidence="12" id="KW-1185">Reference proteome</keyword>
<name>A0A839IN30_9GAMM</name>
<dbReference type="PANTHER" id="PTHR43297">
    <property type="entry name" value="OLIGOPEPTIDE TRANSPORT ATP-BINDING PROTEIN APPD"/>
    <property type="match status" value="1"/>
</dbReference>
<dbReference type="Proteomes" id="UP000565262">
    <property type="component" value="Unassembled WGS sequence"/>
</dbReference>
<dbReference type="EMBL" id="JACJFM010000005">
    <property type="protein sequence ID" value="MBB1486110.1"/>
    <property type="molecule type" value="Genomic_DNA"/>
</dbReference>
<evidence type="ECO:0000256" key="4">
    <source>
        <dbReference type="ARBA" id="ARBA00022475"/>
    </source>
</evidence>
<evidence type="ECO:0000259" key="10">
    <source>
        <dbReference type="PROSITE" id="PS50893"/>
    </source>
</evidence>
<accession>A0A839IN30</accession>
<keyword evidence="5" id="KW-0997">Cell inner membrane</keyword>
<dbReference type="InterPro" id="IPR050388">
    <property type="entry name" value="ABC_Ni/Peptide_Import"/>
</dbReference>
<comment type="similarity">
    <text evidence="2">Belongs to the ABC transporter superfamily.</text>
</comment>
<dbReference type="PROSITE" id="PS50893">
    <property type="entry name" value="ABC_TRANSPORTER_2"/>
    <property type="match status" value="1"/>
</dbReference>
<reference evidence="11 12" key="1">
    <citation type="submission" date="2020-08" db="EMBL/GenBank/DDBJ databases">
        <title>Oceanospirillum sp. nov. isolated from marine sediment.</title>
        <authorList>
            <person name="Ji X."/>
        </authorList>
    </citation>
    <scope>NUCLEOTIDE SEQUENCE [LARGE SCALE GENOMIC DNA]</scope>
    <source>
        <strain evidence="11 12">D5</strain>
    </source>
</reference>
<keyword evidence="3" id="KW-0813">Transport</keyword>
<dbReference type="PANTHER" id="PTHR43297:SF14">
    <property type="entry name" value="ATPASE AAA-TYPE CORE DOMAIN-CONTAINING PROTEIN"/>
    <property type="match status" value="1"/>
</dbReference>
<keyword evidence="4" id="KW-1003">Cell membrane</keyword>
<evidence type="ECO:0000256" key="3">
    <source>
        <dbReference type="ARBA" id="ARBA00022448"/>
    </source>
</evidence>
<dbReference type="Gene3D" id="3.40.50.300">
    <property type="entry name" value="P-loop containing nucleotide triphosphate hydrolases"/>
    <property type="match status" value="1"/>
</dbReference>
<dbReference type="GO" id="GO:0005524">
    <property type="term" value="F:ATP binding"/>
    <property type="evidence" value="ECO:0007669"/>
    <property type="project" value="UniProtKB-KW"/>
</dbReference>
<feature type="domain" description="ABC transporter" evidence="10">
    <location>
        <begin position="3"/>
        <end position="240"/>
    </location>
</feature>
<dbReference type="PROSITE" id="PS00211">
    <property type="entry name" value="ABC_TRANSPORTER_1"/>
    <property type="match status" value="1"/>
</dbReference>
<comment type="caution">
    <text evidence="11">The sequence shown here is derived from an EMBL/GenBank/DDBJ whole genome shotgun (WGS) entry which is preliminary data.</text>
</comment>
<evidence type="ECO:0000256" key="1">
    <source>
        <dbReference type="ARBA" id="ARBA00004417"/>
    </source>
</evidence>
<dbReference type="GO" id="GO:0005886">
    <property type="term" value="C:plasma membrane"/>
    <property type="evidence" value="ECO:0007669"/>
    <property type="project" value="UniProtKB-SubCell"/>
</dbReference>
<evidence type="ECO:0000256" key="5">
    <source>
        <dbReference type="ARBA" id="ARBA00022519"/>
    </source>
</evidence>
<dbReference type="SMART" id="SM00382">
    <property type="entry name" value="AAA"/>
    <property type="match status" value="1"/>
</dbReference>
<keyword evidence="9" id="KW-0472">Membrane</keyword>
<protein>
    <submittedName>
        <fullName evidence="11">ATP-binding cassette domain-containing protein</fullName>
    </submittedName>
</protein>
<keyword evidence="6" id="KW-0547">Nucleotide-binding</keyword>
<evidence type="ECO:0000256" key="8">
    <source>
        <dbReference type="ARBA" id="ARBA00022967"/>
    </source>
</evidence>
<dbReference type="GO" id="GO:0016887">
    <property type="term" value="F:ATP hydrolysis activity"/>
    <property type="evidence" value="ECO:0007669"/>
    <property type="project" value="InterPro"/>
</dbReference>